<proteinExistence type="predicted"/>
<sequence length="55" mass="5912">MSSTIMCISHVLSLFLSSLGVCIFIFVKRCFARCSPFLSSLGVSPSLGASHVLNF</sequence>
<name>A0AAP0F5P8_9MAGN</name>
<evidence type="ECO:0000313" key="1">
    <source>
        <dbReference type="EMBL" id="KAK9105236.1"/>
    </source>
</evidence>
<comment type="caution">
    <text evidence="1">The sequence shown here is derived from an EMBL/GenBank/DDBJ whole genome shotgun (WGS) entry which is preliminary data.</text>
</comment>
<reference evidence="1 2" key="1">
    <citation type="submission" date="2024-01" db="EMBL/GenBank/DDBJ databases">
        <title>Genome assemblies of Stephania.</title>
        <authorList>
            <person name="Yang L."/>
        </authorList>
    </citation>
    <scope>NUCLEOTIDE SEQUENCE [LARGE SCALE GENOMIC DNA]</scope>
    <source>
        <strain evidence="1">JXDWG</strain>
        <tissue evidence="1">Leaf</tissue>
    </source>
</reference>
<gene>
    <name evidence="1" type="ORF">Scep_022080</name>
</gene>
<dbReference type="Proteomes" id="UP001419268">
    <property type="component" value="Unassembled WGS sequence"/>
</dbReference>
<dbReference type="AlphaFoldDB" id="A0AAP0F5P8"/>
<dbReference type="EMBL" id="JBBNAG010000009">
    <property type="protein sequence ID" value="KAK9105236.1"/>
    <property type="molecule type" value="Genomic_DNA"/>
</dbReference>
<keyword evidence="2" id="KW-1185">Reference proteome</keyword>
<organism evidence="1 2">
    <name type="scientific">Stephania cephalantha</name>
    <dbReference type="NCBI Taxonomy" id="152367"/>
    <lineage>
        <taxon>Eukaryota</taxon>
        <taxon>Viridiplantae</taxon>
        <taxon>Streptophyta</taxon>
        <taxon>Embryophyta</taxon>
        <taxon>Tracheophyta</taxon>
        <taxon>Spermatophyta</taxon>
        <taxon>Magnoliopsida</taxon>
        <taxon>Ranunculales</taxon>
        <taxon>Menispermaceae</taxon>
        <taxon>Menispermoideae</taxon>
        <taxon>Cissampelideae</taxon>
        <taxon>Stephania</taxon>
    </lineage>
</organism>
<accession>A0AAP0F5P8</accession>
<protein>
    <submittedName>
        <fullName evidence="1">Uncharacterized protein</fullName>
    </submittedName>
</protein>
<evidence type="ECO:0000313" key="2">
    <source>
        <dbReference type="Proteomes" id="UP001419268"/>
    </source>
</evidence>